<evidence type="ECO:0000256" key="1">
    <source>
        <dbReference type="ARBA" id="ARBA00004382"/>
    </source>
</evidence>
<dbReference type="RefSeq" id="WP_386107402.1">
    <property type="nucleotide sequence ID" value="NZ_JBHTJR010000045.1"/>
</dbReference>
<keyword evidence="3" id="KW-0997">Cell inner membrane</keyword>
<evidence type="ECO:0000256" key="11">
    <source>
        <dbReference type="PROSITE-ProRule" id="PRU00278"/>
    </source>
</evidence>
<dbReference type="InterPro" id="IPR027304">
    <property type="entry name" value="Trigger_fact/SurA_dom_sf"/>
</dbReference>
<dbReference type="PROSITE" id="PS01096">
    <property type="entry name" value="PPIC_PPIASE_1"/>
    <property type="match status" value="1"/>
</dbReference>
<keyword evidence="6" id="KW-0472">Membrane</keyword>
<sequence>MAILSKIRERSLFLILVIGLALFAFVLDPSTLTDFFSASKVNEVGEVNGESISRQEFAEALENYKAQTGNQLSEMQAAKNVWNNLLRQKIYETQLAEAGITVGETDIMNALYEAPSVQNDPRFQTSGIFDKDKLKEHLATIKADNNTEWSAWQNYMASLKSNLQKTAYDNLVAAGLGASLKEGEAQYFTENTKVSGNFVYVPFTSVADSLVQVKKSEIESYINNHANEYQVEASRDVKYVKFDITATPEDEEAIKTEVAKLLEDREEYSNVTKGNITVKGLKSVTDYKTFLDENKSDLPLNESLQFKVQVPQTIAEDIFNAKEGDVFGPYKDNGYFKISKVTNITRVPDSVKAKHILIPFVGSRSASAETTLTEDQAKAQADSLLAVVKANKSKFAELAKELSADKSNAEKGGDLGWFTYNTMVPEFRDFAFESDKNEMGVVKTAFGFHIIHVEDQKNYQNAVKLATFARKIEASEATENKIFQDAETFAQGLSNGGDIDALAKESNVSVLPAVGLKVLDENVPGLGNERQLISWAFGSDVEIGDFKRFDVNGGYVVATVTDKTAKGLMPVDKAISKVRPIIANQKKAEIIKGKLTGSTLEEIASATKQTVRTASDVNLQSPTITGVGFEPKVVGAMLNAKENELFNKVVGDRGVFAFVVTKKELPTKLPNYDSYRKRIANQRKNQTFMMYEAIKKAAKVEDNVGSFYGL</sequence>
<evidence type="ECO:0000313" key="13">
    <source>
        <dbReference type="EMBL" id="MFD0993296.1"/>
    </source>
</evidence>
<gene>
    <name evidence="13" type="ORF">ACFQ1U_08775</name>
</gene>
<dbReference type="InterPro" id="IPR000297">
    <property type="entry name" value="PPIase_PpiC"/>
</dbReference>
<evidence type="ECO:0000256" key="2">
    <source>
        <dbReference type="ARBA" id="ARBA00022475"/>
    </source>
</evidence>
<feature type="domain" description="PpiC" evidence="12">
    <location>
        <begin position="348"/>
        <end position="455"/>
    </location>
</feature>
<name>A0ABW3JT33_9FLAO</name>
<evidence type="ECO:0000259" key="12">
    <source>
        <dbReference type="PROSITE" id="PS50198"/>
    </source>
</evidence>
<dbReference type="EMBL" id="JBHTJR010000045">
    <property type="protein sequence ID" value="MFD0993296.1"/>
    <property type="molecule type" value="Genomic_DNA"/>
</dbReference>
<dbReference type="GO" id="GO:0003755">
    <property type="term" value="F:peptidyl-prolyl cis-trans isomerase activity"/>
    <property type="evidence" value="ECO:0007669"/>
    <property type="project" value="UniProtKB-EC"/>
</dbReference>
<dbReference type="PANTHER" id="PTHR47529:SF1">
    <property type="entry name" value="PERIPLASMIC CHAPERONE PPID"/>
    <property type="match status" value="1"/>
</dbReference>
<evidence type="ECO:0000256" key="5">
    <source>
        <dbReference type="ARBA" id="ARBA00022989"/>
    </source>
</evidence>
<comment type="caution">
    <text evidence="13">The sequence shown here is derived from an EMBL/GenBank/DDBJ whole genome shotgun (WGS) entry which is preliminary data.</text>
</comment>
<comment type="subcellular location">
    <subcellularLocation>
        <location evidence="1">Cell inner membrane</location>
        <topology evidence="1">Single-pass type II membrane protein</topology>
        <orientation evidence="1">Periplasmic side</orientation>
    </subcellularLocation>
</comment>
<evidence type="ECO:0000256" key="9">
    <source>
        <dbReference type="ARBA" id="ARBA00040743"/>
    </source>
</evidence>
<keyword evidence="11" id="KW-0697">Rotamase</keyword>
<keyword evidence="11 13" id="KW-0413">Isomerase</keyword>
<evidence type="ECO:0000256" key="4">
    <source>
        <dbReference type="ARBA" id="ARBA00022692"/>
    </source>
</evidence>
<organism evidence="13 14">
    <name type="scientific">Tenacibaculum geojense</name>
    <dbReference type="NCBI Taxonomy" id="915352"/>
    <lineage>
        <taxon>Bacteria</taxon>
        <taxon>Pseudomonadati</taxon>
        <taxon>Bacteroidota</taxon>
        <taxon>Flavobacteriia</taxon>
        <taxon>Flavobacteriales</taxon>
        <taxon>Flavobacteriaceae</taxon>
        <taxon>Tenacibaculum</taxon>
    </lineage>
</organism>
<evidence type="ECO:0000256" key="6">
    <source>
        <dbReference type="ARBA" id="ARBA00023136"/>
    </source>
</evidence>
<dbReference type="PROSITE" id="PS50198">
    <property type="entry name" value="PPIC_PPIASE_2"/>
    <property type="match status" value="1"/>
</dbReference>
<evidence type="ECO:0000256" key="8">
    <source>
        <dbReference type="ARBA" id="ARBA00038408"/>
    </source>
</evidence>
<dbReference type="InterPro" id="IPR023058">
    <property type="entry name" value="PPIase_PpiC_CS"/>
</dbReference>
<keyword evidence="14" id="KW-1185">Reference proteome</keyword>
<protein>
    <recommendedName>
        <fullName evidence="9">Periplasmic chaperone PpiD</fullName>
    </recommendedName>
    <alternativeName>
        <fullName evidence="10">Periplasmic folding chaperone</fullName>
    </alternativeName>
</protein>
<dbReference type="InterPro" id="IPR052029">
    <property type="entry name" value="PpiD_chaperone"/>
</dbReference>
<dbReference type="InterPro" id="IPR046357">
    <property type="entry name" value="PPIase_dom_sf"/>
</dbReference>
<dbReference type="Gene3D" id="3.10.50.40">
    <property type="match status" value="1"/>
</dbReference>
<comment type="similarity">
    <text evidence="8">Belongs to the PpiD chaperone family.</text>
</comment>
<dbReference type="Pfam" id="PF13623">
    <property type="entry name" value="SurA_N_2"/>
    <property type="match status" value="1"/>
</dbReference>
<reference evidence="14" key="1">
    <citation type="journal article" date="2019" name="Int. J. Syst. Evol. Microbiol.">
        <title>The Global Catalogue of Microorganisms (GCM) 10K type strain sequencing project: providing services to taxonomists for standard genome sequencing and annotation.</title>
        <authorList>
            <consortium name="The Broad Institute Genomics Platform"/>
            <consortium name="The Broad Institute Genome Sequencing Center for Infectious Disease"/>
            <person name="Wu L."/>
            <person name="Ma J."/>
        </authorList>
    </citation>
    <scope>NUCLEOTIDE SEQUENCE [LARGE SCALE GENOMIC DNA]</scope>
    <source>
        <strain evidence="14">CCUG 60527</strain>
    </source>
</reference>
<dbReference type="PANTHER" id="PTHR47529">
    <property type="entry name" value="PEPTIDYL-PROLYL CIS-TRANS ISOMERASE D"/>
    <property type="match status" value="1"/>
</dbReference>
<keyword evidence="5" id="KW-1133">Transmembrane helix</keyword>
<dbReference type="SUPFAM" id="SSF54534">
    <property type="entry name" value="FKBP-like"/>
    <property type="match status" value="1"/>
</dbReference>
<proteinExistence type="inferred from homology"/>
<keyword evidence="2" id="KW-1003">Cell membrane</keyword>
<keyword evidence="4" id="KW-0812">Transmembrane</keyword>
<keyword evidence="7" id="KW-0143">Chaperone</keyword>
<evidence type="ECO:0000313" key="14">
    <source>
        <dbReference type="Proteomes" id="UP001597062"/>
    </source>
</evidence>
<evidence type="ECO:0000256" key="3">
    <source>
        <dbReference type="ARBA" id="ARBA00022519"/>
    </source>
</evidence>
<accession>A0ABW3JT33</accession>
<dbReference type="SUPFAM" id="SSF109998">
    <property type="entry name" value="Triger factor/SurA peptide-binding domain-like"/>
    <property type="match status" value="1"/>
</dbReference>
<dbReference type="Proteomes" id="UP001597062">
    <property type="component" value="Unassembled WGS sequence"/>
</dbReference>
<evidence type="ECO:0000256" key="7">
    <source>
        <dbReference type="ARBA" id="ARBA00023186"/>
    </source>
</evidence>
<dbReference type="Pfam" id="PF13616">
    <property type="entry name" value="Rotamase_3"/>
    <property type="match status" value="1"/>
</dbReference>
<evidence type="ECO:0000256" key="10">
    <source>
        <dbReference type="ARBA" id="ARBA00042775"/>
    </source>
</evidence>